<dbReference type="InterPro" id="IPR000757">
    <property type="entry name" value="Beta-glucanase-like"/>
</dbReference>
<keyword evidence="8" id="KW-1185">Reference proteome</keyword>
<dbReference type="AlphaFoldDB" id="K7UG65"/>
<keyword evidence="2" id="KW-0326">Glycosidase</keyword>
<reference evidence="7" key="4">
    <citation type="submission" date="2021-05" db="UniProtKB">
        <authorList>
            <consortium name="EnsemblPlants"/>
        </authorList>
    </citation>
    <scope>IDENTIFICATION</scope>
    <source>
        <strain evidence="7">cv. B73</strain>
    </source>
</reference>
<dbReference type="EMBL" id="CM000780">
    <property type="protein sequence ID" value="AQK60859.1"/>
    <property type="molecule type" value="Genomic_DNA"/>
</dbReference>
<proteinExistence type="predicted"/>
<dbReference type="PaxDb" id="4577-GRMZM5G808290_P03"/>
<protein>
    <submittedName>
        <fullName evidence="6">Putative xyloglucan endotransglucosylase/hydrolase protein 30</fullName>
    </submittedName>
</protein>
<dbReference type="Gramene" id="Zm00001eb208770_T002">
    <property type="protein sequence ID" value="Zm00001eb208770_P002"/>
    <property type="gene ID" value="Zm00001eb208770"/>
</dbReference>
<name>K7UG65_MAIZE</name>
<feature type="domain" description="GH16" evidence="5">
    <location>
        <begin position="37"/>
        <end position="101"/>
    </location>
</feature>
<evidence type="ECO:0000256" key="4">
    <source>
        <dbReference type="SAM" id="SignalP"/>
    </source>
</evidence>
<dbReference type="STRING" id="4577.K7UG65"/>
<evidence type="ECO:0000259" key="5">
    <source>
        <dbReference type="Pfam" id="PF00722"/>
    </source>
</evidence>
<dbReference type="Proteomes" id="UP000007305">
    <property type="component" value="Chromosome 4"/>
</dbReference>
<dbReference type="GO" id="GO:0004553">
    <property type="term" value="F:hydrolase activity, hydrolyzing O-glycosyl compounds"/>
    <property type="evidence" value="ECO:0007669"/>
    <property type="project" value="InterPro"/>
</dbReference>
<keyword evidence="4" id="KW-0732">Signal</keyword>
<feature type="chain" id="PRO_5010835775" evidence="4">
    <location>
        <begin position="25"/>
        <end position="352"/>
    </location>
</feature>
<dbReference type="eggNOG" id="ENOG502QURN">
    <property type="taxonomic scope" value="Eukaryota"/>
</dbReference>
<dbReference type="Pfam" id="PF00722">
    <property type="entry name" value="Glyco_hydro_16"/>
    <property type="match status" value="1"/>
</dbReference>
<dbReference type="Gene3D" id="2.60.120.200">
    <property type="match status" value="1"/>
</dbReference>
<evidence type="ECO:0000313" key="6">
    <source>
        <dbReference type="EMBL" id="AQK60859.1"/>
    </source>
</evidence>
<feature type="region of interest" description="Disordered" evidence="3">
    <location>
        <begin position="229"/>
        <end position="274"/>
    </location>
</feature>
<keyword evidence="1 6" id="KW-0378">Hydrolase</keyword>
<evidence type="ECO:0000256" key="3">
    <source>
        <dbReference type="SAM" id="MobiDB-lite"/>
    </source>
</evidence>
<reference evidence="7" key="3">
    <citation type="submission" date="2019-07" db="EMBL/GenBank/DDBJ databases">
        <authorList>
            <person name="Seetharam A."/>
            <person name="Woodhouse M."/>
            <person name="Cannon E."/>
        </authorList>
    </citation>
    <scope>NUCLEOTIDE SEQUENCE [LARGE SCALE GENOMIC DNA]</scope>
    <source>
        <strain evidence="7">cv. B73</strain>
    </source>
</reference>
<feature type="signal peptide" evidence="4">
    <location>
        <begin position="1"/>
        <end position="24"/>
    </location>
</feature>
<dbReference type="GO" id="GO:0005975">
    <property type="term" value="P:carbohydrate metabolic process"/>
    <property type="evidence" value="ECO:0007669"/>
    <property type="project" value="InterPro"/>
</dbReference>
<evidence type="ECO:0000256" key="2">
    <source>
        <dbReference type="ARBA" id="ARBA00023295"/>
    </source>
</evidence>
<organism evidence="6">
    <name type="scientific">Zea mays</name>
    <name type="common">Maize</name>
    <dbReference type="NCBI Taxonomy" id="4577"/>
    <lineage>
        <taxon>Eukaryota</taxon>
        <taxon>Viridiplantae</taxon>
        <taxon>Streptophyta</taxon>
        <taxon>Embryophyta</taxon>
        <taxon>Tracheophyta</taxon>
        <taxon>Spermatophyta</taxon>
        <taxon>Magnoliopsida</taxon>
        <taxon>Liliopsida</taxon>
        <taxon>Poales</taxon>
        <taxon>Poaceae</taxon>
        <taxon>PACMAD clade</taxon>
        <taxon>Panicoideae</taxon>
        <taxon>Andropogonodae</taxon>
        <taxon>Andropogoneae</taxon>
        <taxon>Tripsacinae</taxon>
        <taxon>Zea</taxon>
    </lineage>
</organism>
<sequence>MVCLTPAAAALLLLVVVLAAAVSALPAINVTTMAFEDGYAPLFGHGNILRSADHRTVSLLLDRSTGSGFISSSMYQHGFFSASIKLPSDYTAGVVVAFYVRVQRRRVREAARRAGLRVPGQHPGQAMAGADQRVRKRQRGPGPGGAVRAPLRPNHGVPPLLHPVDARRRGLLRGRRAGARGAAVGRHGRGLPLQAHVRVRHRVGRLHLGHRRGPVPRQLPLRALRRLLHRPGPPRLPRRRAHPADDGGAVRRSRRGTQGVGRGRHDGGEAAGHAQVPGAQHGLLLLLRHAALPRRVPRVRRRRVGAQAVQGHRTPPLRAAAADEPATLPRQGGQQGQGQGAQEARGGHVAFV</sequence>
<evidence type="ECO:0000313" key="7">
    <source>
        <dbReference type="EnsemblPlants" id="Zm00001eb208770_P002"/>
    </source>
</evidence>
<evidence type="ECO:0000256" key="1">
    <source>
        <dbReference type="ARBA" id="ARBA00022801"/>
    </source>
</evidence>
<dbReference type="InterPro" id="IPR013320">
    <property type="entry name" value="ConA-like_dom_sf"/>
</dbReference>
<dbReference type="EnsemblPlants" id="Zm00001eb208770_T002">
    <property type="protein sequence ID" value="Zm00001eb208770_P002"/>
    <property type="gene ID" value="Zm00001eb208770"/>
</dbReference>
<reference evidence="8" key="1">
    <citation type="journal article" date="2009" name="Science">
        <title>The B73 maize genome: complexity, diversity, and dynamics.</title>
        <authorList>
            <person name="Schnable P.S."/>
            <person name="Ware D."/>
            <person name="Fulton R.S."/>
            <person name="Stein J.C."/>
            <person name="Wei F."/>
            <person name="Pasternak S."/>
            <person name="Liang C."/>
            <person name="Zhang J."/>
            <person name="Fulton L."/>
            <person name="Graves T.A."/>
            <person name="Minx P."/>
            <person name="Reily A.D."/>
            <person name="Courtney L."/>
            <person name="Kruchowski S.S."/>
            <person name="Tomlinson C."/>
            <person name="Strong C."/>
            <person name="Delehaunty K."/>
            <person name="Fronick C."/>
            <person name="Courtney B."/>
            <person name="Rock S.M."/>
            <person name="Belter E."/>
            <person name="Du F."/>
            <person name="Kim K."/>
            <person name="Abbott R.M."/>
            <person name="Cotton M."/>
            <person name="Levy A."/>
            <person name="Marchetto P."/>
            <person name="Ochoa K."/>
            <person name="Jackson S.M."/>
            <person name="Gillam B."/>
            <person name="Chen W."/>
            <person name="Yan L."/>
            <person name="Higginbotham J."/>
            <person name="Cardenas M."/>
            <person name="Waligorski J."/>
            <person name="Applebaum E."/>
            <person name="Phelps L."/>
            <person name="Falcone J."/>
            <person name="Kanchi K."/>
            <person name="Thane T."/>
            <person name="Scimone A."/>
            <person name="Thane N."/>
            <person name="Henke J."/>
            <person name="Wang T."/>
            <person name="Ruppert J."/>
            <person name="Shah N."/>
            <person name="Rotter K."/>
            <person name="Hodges J."/>
            <person name="Ingenthron E."/>
            <person name="Cordes M."/>
            <person name="Kohlberg S."/>
            <person name="Sgro J."/>
            <person name="Delgado B."/>
            <person name="Mead K."/>
            <person name="Chinwalla A."/>
            <person name="Leonard S."/>
            <person name="Crouse K."/>
            <person name="Collura K."/>
            <person name="Kudrna D."/>
            <person name="Currie J."/>
            <person name="He R."/>
            <person name="Angelova A."/>
            <person name="Rajasekar S."/>
            <person name="Mueller T."/>
            <person name="Lomeli R."/>
            <person name="Scara G."/>
            <person name="Ko A."/>
            <person name="Delaney K."/>
            <person name="Wissotski M."/>
            <person name="Lopez G."/>
            <person name="Campos D."/>
            <person name="Braidotti M."/>
            <person name="Ashley E."/>
            <person name="Golser W."/>
            <person name="Kim H."/>
            <person name="Lee S."/>
            <person name="Lin J."/>
            <person name="Dujmic Z."/>
            <person name="Kim W."/>
            <person name="Talag J."/>
            <person name="Zuccolo A."/>
            <person name="Fan C."/>
            <person name="Sebastian A."/>
            <person name="Kramer M."/>
            <person name="Spiegel L."/>
            <person name="Nascimento L."/>
            <person name="Zutavern T."/>
            <person name="Miller B."/>
            <person name="Ambroise C."/>
            <person name="Muller S."/>
            <person name="Spooner W."/>
            <person name="Narechania A."/>
            <person name="Ren L."/>
            <person name="Wei S."/>
            <person name="Kumari S."/>
            <person name="Faga B."/>
            <person name="Levy M.J."/>
            <person name="McMahan L."/>
            <person name="Van Buren P."/>
            <person name="Vaughn M.W."/>
            <person name="Ying K."/>
            <person name="Yeh C.-T."/>
            <person name="Emrich S.J."/>
            <person name="Jia Y."/>
            <person name="Kalyanaraman A."/>
            <person name="Hsia A.-P."/>
            <person name="Barbazuk W.B."/>
            <person name="Baucom R.S."/>
            <person name="Brutnell T.P."/>
            <person name="Carpita N.C."/>
            <person name="Chaparro C."/>
            <person name="Chia J.-M."/>
            <person name="Deragon J.-M."/>
            <person name="Estill J.C."/>
            <person name="Fu Y."/>
            <person name="Jeddeloh J.A."/>
            <person name="Han Y."/>
            <person name="Lee H."/>
            <person name="Li P."/>
            <person name="Lisch D.R."/>
            <person name="Liu S."/>
            <person name="Liu Z."/>
            <person name="Nagel D.H."/>
            <person name="McCann M.C."/>
            <person name="SanMiguel P."/>
            <person name="Myers A.M."/>
            <person name="Nettleton D."/>
            <person name="Nguyen J."/>
            <person name="Penning B.W."/>
            <person name="Ponnala L."/>
            <person name="Schneider K.L."/>
            <person name="Schwartz D.C."/>
            <person name="Sharma A."/>
            <person name="Soderlund C."/>
            <person name="Springer N.M."/>
            <person name="Sun Q."/>
            <person name="Wang H."/>
            <person name="Waterman M."/>
            <person name="Westerman R."/>
            <person name="Wolfgruber T.K."/>
            <person name="Yang L."/>
            <person name="Yu Y."/>
            <person name="Zhang L."/>
            <person name="Zhou S."/>
            <person name="Zhu Q."/>
            <person name="Bennetzen J.L."/>
            <person name="Dawe R.K."/>
            <person name="Jiang J."/>
            <person name="Jiang N."/>
            <person name="Presting G.G."/>
            <person name="Wessler S.R."/>
            <person name="Aluru S."/>
            <person name="Martienssen R.A."/>
            <person name="Clifton S.W."/>
            <person name="McCombie W.R."/>
            <person name="Wing R.A."/>
            <person name="Wilson R.K."/>
        </authorList>
    </citation>
    <scope>NUCLEOTIDE SEQUENCE [LARGE SCALE GENOMIC DNA]</scope>
    <source>
        <strain evidence="8">cv. B73</strain>
    </source>
</reference>
<feature type="region of interest" description="Disordered" evidence="3">
    <location>
        <begin position="298"/>
        <end position="352"/>
    </location>
</feature>
<accession>K7UG65</accession>
<dbReference type="PANTHER" id="PTHR31062">
    <property type="entry name" value="XYLOGLUCAN ENDOTRANSGLUCOSYLASE/HYDROLASE PROTEIN 8-RELATED"/>
    <property type="match status" value="1"/>
</dbReference>
<feature type="region of interest" description="Disordered" evidence="3">
    <location>
        <begin position="113"/>
        <end position="162"/>
    </location>
</feature>
<dbReference type="ExpressionAtlas" id="K7UG65">
    <property type="expression patterns" value="baseline and differential"/>
</dbReference>
<dbReference type="SUPFAM" id="SSF49899">
    <property type="entry name" value="Concanavalin A-like lectins/glucanases"/>
    <property type="match status" value="1"/>
</dbReference>
<reference evidence="6" key="2">
    <citation type="submission" date="2015-12" db="EMBL/GenBank/DDBJ databases">
        <title>Update maize B73 reference genome by single molecule sequencing technologies.</title>
        <authorList>
            <consortium name="Maize Genome Sequencing Project"/>
            <person name="Ware D."/>
        </authorList>
    </citation>
    <scope>NUCLEOTIDE SEQUENCE</scope>
    <source>
        <tissue evidence="6">Seedling</tissue>
    </source>
</reference>
<dbReference type="InterPro" id="IPR044791">
    <property type="entry name" value="Beta-glucanase/XTH"/>
</dbReference>
<dbReference type="HOGENOM" id="CLU_788378_0_0_1"/>
<evidence type="ECO:0000313" key="8">
    <source>
        <dbReference type="Proteomes" id="UP000007305"/>
    </source>
</evidence>
<gene>
    <name evidence="6" type="ORF">ZEAMMB73_Zm00001d053961</name>
</gene>